<dbReference type="Proteomes" id="UP000007322">
    <property type="component" value="Chromosome 4"/>
</dbReference>
<protein>
    <recommendedName>
        <fullName evidence="4">Tyrosinase copper-binding domain-containing protein</fullName>
    </recommendedName>
</protein>
<evidence type="ECO:0000259" key="4">
    <source>
        <dbReference type="PROSITE" id="PS00498"/>
    </source>
</evidence>
<evidence type="ECO:0000256" key="3">
    <source>
        <dbReference type="SAM" id="SignalP"/>
    </source>
</evidence>
<dbReference type="AlphaFoldDB" id="G2QGH3"/>
<evidence type="ECO:0000313" key="6">
    <source>
        <dbReference type="Proteomes" id="UP000007322"/>
    </source>
</evidence>
<feature type="chain" id="PRO_5003436297" description="Tyrosinase copper-binding domain-containing protein" evidence="3">
    <location>
        <begin position="23"/>
        <end position="394"/>
    </location>
</feature>
<dbReference type="GO" id="GO:0016491">
    <property type="term" value="F:oxidoreductase activity"/>
    <property type="evidence" value="ECO:0007669"/>
    <property type="project" value="UniProtKB-KW"/>
</dbReference>
<dbReference type="EMBL" id="CP003005">
    <property type="protein sequence ID" value="AEO59383.1"/>
    <property type="molecule type" value="Genomic_DNA"/>
</dbReference>
<dbReference type="PRINTS" id="PR00092">
    <property type="entry name" value="TYROSINASE"/>
</dbReference>
<dbReference type="InterPro" id="IPR002227">
    <property type="entry name" value="Tyrosinase_Cu-bd"/>
</dbReference>
<reference evidence="5 6" key="1">
    <citation type="journal article" date="2011" name="Nat. Biotechnol.">
        <title>Comparative genomic analysis of the thermophilic biomass-degrading fungi Myceliophthora thermophila and Thielavia terrestris.</title>
        <authorList>
            <person name="Berka R.M."/>
            <person name="Grigoriev I.V."/>
            <person name="Otillar R."/>
            <person name="Salamov A."/>
            <person name="Grimwood J."/>
            <person name="Reid I."/>
            <person name="Ishmael N."/>
            <person name="John T."/>
            <person name="Darmond C."/>
            <person name="Moisan M.-C."/>
            <person name="Henrissat B."/>
            <person name="Coutinho P.M."/>
            <person name="Lombard V."/>
            <person name="Natvig D.O."/>
            <person name="Lindquist E."/>
            <person name="Schmutz J."/>
            <person name="Lucas S."/>
            <person name="Harris P."/>
            <person name="Powlowski J."/>
            <person name="Bellemare A."/>
            <person name="Taylor D."/>
            <person name="Butler G."/>
            <person name="de Vries R.P."/>
            <person name="Allijn I.E."/>
            <person name="van den Brink J."/>
            <person name="Ushinsky S."/>
            <person name="Storms R."/>
            <person name="Powell A.J."/>
            <person name="Paulsen I.T."/>
            <person name="Elbourne L.D.H."/>
            <person name="Baker S.E."/>
            <person name="Magnuson J."/>
            <person name="LaBoissiere S."/>
            <person name="Clutterbuck A.J."/>
            <person name="Martinez D."/>
            <person name="Wogulis M."/>
            <person name="de Leon A.L."/>
            <person name="Rey M.W."/>
            <person name="Tsang A."/>
        </authorList>
    </citation>
    <scope>NUCLEOTIDE SEQUENCE [LARGE SCALE GENOMIC DNA]</scope>
    <source>
        <strain evidence="6">ATCC 42464 / BCRC 31852 / DSM 1799</strain>
    </source>
</reference>
<evidence type="ECO:0000256" key="1">
    <source>
        <dbReference type="ARBA" id="ARBA00022723"/>
    </source>
</evidence>
<proteinExistence type="predicted"/>
<dbReference type="HOGENOM" id="CLU_035914_0_0_1"/>
<accession>G2QGH3</accession>
<dbReference type="RefSeq" id="XP_003664628.1">
    <property type="nucleotide sequence ID" value="XM_003664580.1"/>
</dbReference>
<keyword evidence="6" id="KW-1185">Reference proteome</keyword>
<keyword evidence="3" id="KW-0732">Signal</keyword>
<dbReference type="VEuPathDB" id="FungiDB:MYCTH_2063591"/>
<dbReference type="Pfam" id="PF00264">
    <property type="entry name" value="Tyrosinase"/>
    <property type="match status" value="1"/>
</dbReference>
<dbReference type="OMA" id="CLTRDIN"/>
<feature type="domain" description="Tyrosinase copper-binding" evidence="4">
    <location>
        <begin position="317"/>
        <end position="328"/>
    </location>
</feature>
<sequence length="394" mass="41959">MKLSTLPAALLSLILLAHQAAAAPLGNVDAEAAASQRILELQAQYQRNVLDAISNRTSGCTAQNIQRRQEWYPQCNTLSLADRAAFISAIHCLNALPARTPQSTAPGARALYDDFIVAHILQTPFVHASGLFLPFHRHLLHLFAGALRDRCDYAGPLPYWDWTASYADPRAAAVFDGGPHSLGGNGAFVPGRNGTVISVPGGAHVVIPPATGGGCVTTGPFRQGRFEVRLGPVAFEPRGPHGGLGYNPRCLRRDLSPHFSLGTRPGAVVALLDGCAGDLGCLVRDMDAPGGVPGGVHASGHWQVGPDALDVFASPSDPVFWLHHAQVDRVWTIWQGLDLEGRTYQVWGTSTAANDPPSDDVTLETAMDFGILGEAKTVGEVASTVDGEYCYMYE</sequence>
<dbReference type="PROSITE" id="PS00498">
    <property type="entry name" value="TYROSINASE_2"/>
    <property type="match status" value="1"/>
</dbReference>
<dbReference type="GeneID" id="11506156"/>
<keyword evidence="1" id="KW-0479">Metal-binding</keyword>
<dbReference type="OrthoDB" id="6132182at2759"/>
<organism evidence="5 6">
    <name type="scientific">Thermothelomyces thermophilus (strain ATCC 42464 / BCRC 31852 / DSM 1799)</name>
    <name type="common">Sporotrichum thermophile</name>
    <dbReference type="NCBI Taxonomy" id="573729"/>
    <lineage>
        <taxon>Eukaryota</taxon>
        <taxon>Fungi</taxon>
        <taxon>Dikarya</taxon>
        <taxon>Ascomycota</taxon>
        <taxon>Pezizomycotina</taxon>
        <taxon>Sordariomycetes</taxon>
        <taxon>Sordariomycetidae</taxon>
        <taxon>Sordariales</taxon>
        <taxon>Chaetomiaceae</taxon>
        <taxon>Thermothelomyces</taxon>
    </lineage>
</organism>
<dbReference type="PANTHER" id="PTHR11474">
    <property type="entry name" value="TYROSINASE FAMILY MEMBER"/>
    <property type="match status" value="1"/>
</dbReference>
<dbReference type="PANTHER" id="PTHR11474:SF125">
    <property type="entry name" value="N-ACETYL-6-HYDROXYTRYPTOPHAN OXIDASE IVOB-RELATED"/>
    <property type="match status" value="1"/>
</dbReference>
<dbReference type="GO" id="GO:0046872">
    <property type="term" value="F:metal ion binding"/>
    <property type="evidence" value="ECO:0007669"/>
    <property type="project" value="UniProtKB-KW"/>
</dbReference>
<dbReference type="KEGG" id="mtm:MYCTH_2063591"/>
<evidence type="ECO:0000313" key="5">
    <source>
        <dbReference type="EMBL" id="AEO59383.1"/>
    </source>
</evidence>
<keyword evidence="2" id="KW-0560">Oxidoreductase</keyword>
<name>G2QGH3_THET4</name>
<dbReference type="InterPro" id="IPR008922">
    <property type="entry name" value="Di-copper_centre_dom_sf"/>
</dbReference>
<dbReference type="STRING" id="573729.G2QGH3"/>
<dbReference type="SUPFAM" id="SSF48056">
    <property type="entry name" value="Di-copper centre-containing domain"/>
    <property type="match status" value="1"/>
</dbReference>
<dbReference type="eggNOG" id="ENOG502RM4B">
    <property type="taxonomic scope" value="Eukaryota"/>
</dbReference>
<evidence type="ECO:0000256" key="2">
    <source>
        <dbReference type="ARBA" id="ARBA00023002"/>
    </source>
</evidence>
<dbReference type="InterPro" id="IPR050316">
    <property type="entry name" value="Tyrosinase/Hemocyanin"/>
</dbReference>
<dbReference type="InParanoid" id="G2QGH3"/>
<gene>
    <name evidence="5" type="ORF">MYCTH_2063591</name>
</gene>
<feature type="signal peptide" evidence="3">
    <location>
        <begin position="1"/>
        <end position="22"/>
    </location>
</feature>
<dbReference type="Gene3D" id="1.10.1280.10">
    <property type="entry name" value="Di-copper center containing domain from catechol oxidase"/>
    <property type="match status" value="1"/>
</dbReference>